<evidence type="ECO:0000313" key="3">
    <source>
        <dbReference type="Proteomes" id="UP001295684"/>
    </source>
</evidence>
<dbReference type="AlphaFoldDB" id="A0AAD1Y9Q6"/>
<proteinExistence type="predicted"/>
<reference evidence="2" key="1">
    <citation type="submission" date="2023-07" db="EMBL/GenBank/DDBJ databases">
        <authorList>
            <consortium name="AG Swart"/>
            <person name="Singh M."/>
            <person name="Singh A."/>
            <person name="Seah K."/>
            <person name="Emmerich C."/>
        </authorList>
    </citation>
    <scope>NUCLEOTIDE SEQUENCE</scope>
    <source>
        <strain evidence="2">DP1</strain>
    </source>
</reference>
<keyword evidence="3" id="KW-1185">Reference proteome</keyword>
<evidence type="ECO:0000313" key="2">
    <source>
        <dbReference type="EMBL" id="CAI2387294.1"/>
    </source>
</evidence>
<keyword evidence="1" id="KW-0175">Coiled coil</keyword>
<gene>
    <name evidence="2" type="ORF">ECRASSUSDP1_LOCUS28923</name>
</gene>
<protein>
    <submittedName>
        <fullName evidence="2">Uncharacterized protein</fullName>
    </submittedName>
</protein>
<dbReference type="Proteomes" id="UP001295684">
    <property type="component" value="Unassembled WGS sequence"/>
</dbReference>
<name>A0AAD1Y9Q6_EUPCR</name>
<organism evidence="2 3">
    <name type="scientific">Euplotes crassus</name>
    <dbReference type="NCBI Taxonomy" id="5936"/>
    <lineage>
        <taxon>Eukaryota</taxon>
        <taxon>Sar</taxon>
        <taxon>Alveolata</taxon>
        <taxon>Ciliophora</taxon>
        <taxon>Intramacronucleata</taxon>
        <taxon>Spirotrichea</taxon>
        <taxon>Hypotrichia</taxon>
        <taxon>Euplotida</taxon>
        <taxon>Euplotidae</taxon>
        <taxon>Moneuplotes</taxon>
    </lineage>
</organism>
<sequence>MKKEMRNSMNLCRKESDLRMEFLKADSEEKQDCSPILRLLYKYYTESNSLLRFNRDANVPYSSTRLFSSQPNRNLVRKITTEFGKKVKAKVEKEMEEKYEDTIINLQSTLNWNEERMSYLEEENKQLWERLELSNSVAEAINHNNDEKELEIKQIKSEKQMSYNETDMRSLSSFNKMAAFHYEQIYGCFFGEGVKFDSSFDLKLDMKQDNAHEFIQLAIVSFYVFPKINSLSIQNCECQFDQISDFLENCIKQSIPCLNLSGSLSNFVEASIGINRLLKIIPNVTKELSFKSFMLTSKELSNVIGKASQVQTLSLLNLRWIDYYQSEEGIDSKFELEKGEYKIKTLKLSVICEDHFLEGHGHLLAQYETMILEIRNSSLKDSLEHLYFIDGPYAPENDVTSLICNTGLNHIALHIGQEIPSTE</sequence>
<dbReference type="EMBL" id="CAMPGE010029807">
    <property type="protein sequence ID" value="CAI2387294.1"/>
    <property type="molecule type" value="Genomic_DNA"/>
</dbReference>
<evidence type="ECO:0000256" key="1">
    <source>
        <dbReference type="SAM" id="Coils"/>
    </source>
</evidence>
<accession>A0AAD1Y9Q6</accession>
<feature type="coiled-coil region" evidence="1">
    <location>
        <begin position="138"/>
        <end position="165"/>
    </location>
</feature>
<comment type="caution">
    <text evidence="2">The sequence shown here is derived from an EMBL/GenBank/DDBJ whole genome shotgun (WGS) entry which is preliminary data.</text>
</comment>